<dbReference type="KEGG" id="tva:5468637"/>
<evidence type="ECO:0000256" key="2">
    <source>
        <dbReference type="ARBA" id="ARBA00022679"/>
    </source>
</evidence>
<evidence type="ECO:0000313" key="8">
    <source>
        <dbReference type="Proteomes" id="UP000001542"/>
    </source>
</evidence>
<evidence type="ECO:0000256" key="1">
    <source>
        <dbReference type="ARBA" id="ARBA00022527"/>
    </source>
</evidence>
<keyword evidence="3" id="KW-0547">Nucleotide-binding</keyword>
<dbReference type="SMR" id="A2D952"/>
<protein>
    <submittedName>
        <fullName evidence="7">TKL family protein kinase</fullName>
    </submittedName>
</protein>
<keyword evidence="5" id="KW-0067">ATP-binding</keyword>
<name>A2D952_TRIV3</name>
<accession>A2D952</accession>
<dbReference type="GO" id="GO:0005524">
    <property type="term" value="F:ATP binding"/>
    <property type="evidence" value="ECO:0007669"/>
    <property type="project" value="UniProtKB-KW"/>
</dbReference>
<dbReference type="PANTHER" id="PTHR24345:SF0">
    <property type="entry name" value="CELL CYCLE SERINE_THREONINE-PROTEIN KINASE CDC5_MSD2"/>
    <property type="match status" value="1"/>
</dbReference>
<evidence type="ECO:0000313" key="7">
    <source>
        <dbReference type="EMBL" id="EAY23078.1"/>
    </source>
</evidence>
<dbReference type="SUPFAM" id="SSF56112">
    <property type="entry name" value="Protein kinase-like (PK-like)"/>
    <property type="match status" value="1"/>
</dbReference>
<keyword evidence="8" id="KW-1185">Reference proteome</keyword>
<keyword evidence="4 7" id="KW-0418">Kinase</keyword>
<dbReference type="OMA" id="NKFDFKF"/>
<dbReference type="VEuPathDB" id="TrichDB:TVAGG3_0529760"/>
<dbReference type="Proteomes" id="UP000001542">
    <property type="component" value="Unassembled WGS sequence"/>
</dbReference>
<dbReference type="AlphaFoldDB" id="A2D952"/>
<reference evidence="7" key="2">
    <citation type="journal article" date="2007" name="Science">
        <title>Draft genome sequence of the sexually transmitted pathogen Trichomonas vaginalis.</title>
        <authorList>
            <person name="Carlton J.M."/>
            <person name="Hirt R.P."/>
            <person name="Silva J.C."/>
            <person name="Delcher A.L."/>
            <person name="Schatz M."/>
            <person name="Zhao Q."/>
            <person name="Wortman J.R."/>
            <person name="Bidwell S.L."/>
            <person name="Alsmark U.C.M."/>
            <person name="Besteiro S."/>
            <person name="Sicheritz-Ponten T."/>
            <person name="Noel C.J."/>
            <person name="Dacks J.B."/>
            <person name="Foster P.G."/>
            <person name="Simillion C."/>
            <person name="Van de Peer Y."/>
            <person name="Miranda-Saavedra D."/>
            <person name="Barton G.J."/>
            <person name="Westrop G.D."/>
            <person name="Mueller S."/>
            <person name="Dessi D."/>
            <person name="Fiori P.L."/>
            <person name="Ren Q."/>
            <person name="Paulsen I."/>
            <person name="Zhang H."/>
            <person name="Bastida-Corcuera F.D."/>
            <person name="Simoes-Barbosa A."/>
            <person name="Brown M.T."/>
            <person name="Hayes R.D."/>
            <person name="Mukherjee M."/>
            <person name="Okumura C.Y."/>
            <person name="Schneider R."/>
            <person name="Smith A.J."/>
            <person name="Vanacova S."/>
            <person name="Villalvazo M."/>
            <person name="Haas B.J."/>
            <person name="Pertea M."/>
            <person name="Feldblyum T.V."/>
            <person name="Utterback T.R."/>
            <person name="Shu C.L."/>
            <person name="Osoegawa K."/>
            <person name="de Jong P.J."/>
            <person name="Hrdy I."/>
            <person name="Horvathova L."/>
            <person name="Zubacova Z."/>
            <person name="Dolezal P."/>
            <person name="Malik S.B."/>
            <person name="Logsdon J.M. Jr."/>
            <person name="Henze K."/>
            <person name="Gupta A."/>
            <person name="Wang C.C."/>
            <person name="Dunne R.L."/>
            <person name="Upcroft J.A."/>
            <person name="Upcroft P."/>
            <person name="White O."/>
            <person name="Salzberg S.L."/>
            <person name="Tang P."/>
            <person name="Chiu C.-H."/>
            <person name="Lee Y.-S."/>
            <person name="Embley T.M."/>
            <person name="Coombs G.H."/>
            <person name="Mottram J.C."/>
            <person name="Tachezy J."/>
            <person name="Fraser-Liggett C.M."/>
            <person name="Johnson P.J."/>
        </authorList>
    </citation>
    <scope>NUCLEOTIDE SEQUENCE [LARGE SCALE GENOMIC DNA]</scope>
    <source>
        <strain evidence="7">G3</strain>
    </source>
</reference>
<dbReference type="InParanoid" id="A2D952"/>
<dbReference type="VEuPathDB" id="TrichDB:TVAG_183140"/>
<keyword evidence="2" id="KW-0808">Transferase</keyword>
<dbReference type="eggNOG" id="KOG0589">
    <property type="taxonomic scope" value="Eukaryota"/>
</dbReference>
<dbReference type="RefSeq" id="XP_001584064.1">
    <property type="nucleotide sequence ID" value="XM_001584014.1"/>
</dbReference>
<dbReference type="OrthoDB" id="1668230at2759"/>
<reference evidence="7" key="1">
    <citation type="submission" date="2006-10" db="EMBL/GenBank/DDBJ databases">
        <authorList>
            <person name="Amadeo P."/>
            <person name="Zhao Q."/>
            <person name="Wortman J."/>
            <person name="Fraser-Liggett C."/>
            <person name="Carlton J."/>
        </authorList>
    </citation>
    <scope>NUCLEOTIDE SEQUENCE</scope>
    <source>
        <strain evidence="7">G3</strain>
    </source>
</reference>
<evidence type="ECO:0000256" key="5">
    <source>
        <dbReference type="ARBA" id="ARBA00022840"/>
    </source>
</evidence>
<sequence length="601" mass="70735">MIQKLIDFLEYCRRKLQQSRLDIHIVLHQLLIFSKKQITIENIFVDSETNKIAFGADQSRVSNQAPNRAEFFKFLLMTVQGELSENDQAFIESFSTNDDKIIKHAFRLVLMPEGFEAIGYGDHSVVIKPIDNPMFVFKYMQCDNPQDKLIKERLGETDHYPSILTIPHTKFVSSIYCQNGTLTSYVTNNPDLTNSQLIQIFINTCNLVMKIHSRKILIRDIKPDNILIDDNLIPHISDFDVALIDQMESTEYVGTELFMAPEVKKNKEGICPYGVKSEIYSLGCVLSWMFTHIYANFAHFTPLVPPSIQKLALQMLSEKPEDRPTLDVVVRELDSIRKIHYNDDNDFGIISTPFYHQPKADVPKIIRDAAQKRSAYKGHGNNGKDDNKFDFKCERKDSDETKYFLSKQDIEEKIQEEYNTKIYKSAYTSGNNGKDNENKFDFKFKRNDSDVFQYFLSKQDIKEKIQEEYNTKIYKSAYTRRSNNGKDNENKFDFKFKRNDSDVFQYFLSKQDIKEKIQEEYNTKIYKSAYTRRSNNGKDNENKFDFKFKRNDSDVFQYFLRKQDIKEKIQEEKLKVARLRLQLFILKHFFYQDARLILTNN</sequence>
<evidence type="ECO:0000256" key="3">
    <source>
        <dbReference type="ARBA" id="ARBA00022741"/>
    </source>
</evidence>
<dbReference type="GO" id="GO:0004674">
    <property type="term" value="F:protein serine/threonine kinase activity"/>
    <property type="evidence" value="ECO:0000318"/>
    <property type="project" value="GO_Central"/>
</dbReference>
<dbReference type="Pfam" id="PF00069">
    <property type="entry name" value="Pkinase"/>
    <property type="match status" value="1"/>
</dbReference>
<dbReference type="SMART" id="SM00220">
    <property type="entry name" value="S_TKc"/>
    <property type="match status" value="1"/>
</dbReference>
<dbReference type="InterPro" id="IPR011009">
    <property type="entry name" value="Kinase-like_dom_sf"/>
</dbReference>
<dbReference type="EMBL" id="DS113180">
    <property type="protein sequence ID" value="EAY23078.1"/>
    <property type="molecule type" value="Genomic_DNA"/>
</dbReference>
<dbReference type="PROSITE" id="PS50011">
    <property type="entry name" value="PROTEIN_KINASE_DOM"/>
    <property type="match status" value="1"/>
</dbReference>
<gene>
    <name evidence="7" type="ORF">TVAG_183140</name>
</gene>
<evidence type="ECO:0000259" key="6">
    <source>
        <dbReference type="PROSITE" id="PS50011"/>
    </source>
</evidence>
<feature type="domain" description="Protein kinase" evidence="6">
    <location>
        <begin position="112"/>
        <end position="336"/>
    </location>
</feature>
<dbReference type="InterPro" id="IPR000719">
    <property type="entry name" value="Prot_kinase_dom"/>
</dbReference>
<keyword evidence="1" id="KW-0723">Serine/threonine-protein kinase</keyword>
<dbReference type="PANTHER" id="PTHR24345">
    <property type="entry name" value="SERINE/THREONINE-PROTEIN KINASE PLK"/>
    <property type="match status" value="1"/>
</dbReference>
<evidence type="ECO:0000256" key="4">
    <source>
        <dbReference type="ARBA" id="ARBA00022777"/>
    </source>
</evidence>
<dbReference type="Gene3D" id="1.10.510.10">
    <property type="entry name" value="Transferase(Phosphotransferase) domain 1"/>
    <property type="match status" value="1"/>
</dbReference>
<organism evidence="7 8">
    <name type="scientific">Trichomonas vaginalis (strain ATCC PRA-98 / G3)</name>
    <dbReference type="NCBI Taxonomy" id="412133"/>
    <lineage>
        <taxon>Eukaryota</taxon>
        <taxon>Metamonada</taxon>
        <taxon>Parabasalia</taxon>
        <taxon>Trichomonadida</taxon>
        <taxon>Trichomonadidae</taxon>
        <taxon>Trichomonas</taxon>
    </lineage>
</organism>
<proteinExistence type="predicted"/>